<dbReference type="OrthoDB" id="15001at2759"/>
<accession>A0A5C3QXV7</accession>
<evidence type="ECO:0000313" key="5">
    <source>
        <dbReference type="Proteomes" id="UP000305067"/>
    </source>
</evidence>
<proteinExistence type="inferred from homology"/>
<sequence length="140" mass="15503">MESSLRLVPKGASKSASINDTAGSLGLHDTLQYGPRSLATEVSASSNDFQDRLAKWEETQDNLKLTLQRNLYGLHVPMRIMMERKAVMHNPHMPAAAQSNIHLDILMGRDGTIHPSDVFGGLEGHSSLSIHQDMERMLKL</sequence>
<dbReference type="PANTHER" id="PTHR12828">
    <property type="entry name" value="PROTEASOME MATURATION PROTEIN UMP1"/>
    <property type="match status" value="1"/>
</dbReference>
<keyword evidence="1" id="KW-0143">Chaperone</keyword>
<dbReference type="InterPro" id="IPR008012">
    <property type="entry name" value="Ump1"/>
</dbReference>
<dbReference type="GO" id="GO:0005634">
    <property type="term" value="C:nucleus"/>
    <property type="evidence" value="ECO:0007669"/>
    <property type="project" value="TreeGrafter"/>
</dbReference>
<evidence type="ECO:0000256" key="3">
    <source>
        <dbReference type="SAM" id="MobiDB-lite"/>
    </source>
</evidence>
<protein>
    <submittedName>
        <fullName evidence="4">Proteasome maturation factor UMP1</fullName>
    </submittedName>
</protein>
<dbReference type="GO" id="GO:0005737">
    <property type="term" value="C:cytoplasm"/>
    <property type="evidence" value="ECO:0007669"/>
    <property type="project" value="TreeGrafter"/>
</dbReference>
<dbReference type="AlphaFoldDB" id="A0A5C3QXV7"/>
<comment type="similarity">
    <text evidence="2">Belongs to the POMP/UMP1 family.</text>
</comment>
<evidence type="ECO:0000256" key="1">
    <source>
        <dbReference type="ARBA" id="ARBA00023186"/>
    </source>
</evidence>
<dbReference type="GO" id="GO:0043248">
    <property type="term" value="P:proteasome assembly"/>
    <property type="evidence" value="ECO:0007669"/>
    <property type="project" value="InterPro"/>
</dbReference>
<evidence type="ECO:0000313" key="4">
    <source>
        <dbReference type="EMBL" id="TFL06218.1"/>
    </source>
</evidence>
<dbReference type="Pfam" id="PF05348">
    <property type="entry name" value="UMP1"/>
    <property type="match status" value="1"/>
</dbReference>
<dbReference type="EMBL" id="ML178815">
    <property type="protein sequence ID" value="TFL06218.1"/>
    <property type="molecule type" value="Genomic_DNA"/>
</dbReference>
<reference evidence="4 5" key="1">
    <citation type="journal article" date="2019" name="Nat. Ecol. Evol.">
        <title>Megaphylogeny resolves global patterns of mushroom evolution.</title>
        <authorList>
            <person name="Varga T."/>
            <person name="Krizsan K."/>
            <person name="Foldi C."/>
            <person name="Dima B."/>
            <person name="Sanchez-Garcia M."/>
            <person name="Sanchez-Ramirez S."/>
            <person name="Szollosi G.J."/>
            <person name="Szarkandi J.G."/>
            <person name="Papp V."/>
            <person name="Albert L."/>
            <person name="Andreopoulos W."/>
            <person name="Angelini C."/>
            <person name="Antonin V."/>
            <person name="Barry K.W."/>
            <person name="Bougher N.L."/>
            <person name="Buchanan P."/>
            <person name="Buyck B."/>
            <person name="Bense V."/>
            <person name="Catcheside P."/>
            <person name="Chovatia M."/>
            <person name="Cooper J."/>
            <person name="Damon W."/>
            <person name="Desjardin D."/>
            <person name="Finy P."/>
            <person name="Geml J."/>
            <person name="Haridas S."/>
            <person name="Hughes K."/>
            <person name="Justo A."/>
            <person name="Karasinski D."/>
            <person name="Kautmanova I."/>
            <person name="Kiss B."/>
            <person name="Kocsube S."/>
            <person name="Kotiranta H."/>
            <person name="LaButti K.M."/>
            <person name="Lechner B.E."/>
            <person name="Liimatainen K."/>
            <person name="Lipzen A."/>
            <person name="Lukacs Z."/>
            <person name="Mihaltcheva S."/>
            <person name="Morgado L.N."/>
            <person name="Niskanen T."/>
            <person name="Noordeloos M.E."/>
            <person name="Ohm R.A."/>
            <person name="Ortiz-Santana B."/>
            <person name="Ovrebo C."/>
            <person name="Racz N."/>
            <person name="Riley R."/>
            <person name="Savchenko A."/>
            <person name="Shiryaev A."/>
            <person name="Soop K."/>
            <person name="Spirin V."/>
            <person name="Szebenyi C."/>
            <person name="Tomsovsky M."/>
            <person name="Tulloss R.E."/>
            <person name="Uehling J."/>
            <person name="Grigoriev I.V."/>
            <person name="Vagvolgyi C."/>
            <person name="Papp T."/>
            <person name="Martin F.M."/>
            <person name="Miettinen O."/>
            <person name="Hibbett D.S."/>
            <person name="Nagy L.G."/>
        </authorList>
    </citation>
    <scope>NUCLEOTIDE SEQUENCE [LARGE SCALE GENOMIC DNA]</scope>
    <source>
        <strain evidence="4 5">CBS 309.79</strain>
    </source>
</reference>
<organism evidence="4 5">
    <name type="scientific">Pterulicium gracile</name>
    <dbReference type="NCBI Taxonomy" id="1884261"/>
    <lineage>
        <taxon>Eukaryota</taxon>
        <taxon>Fungi</taxon>
        <taxon>Dikarya</taxon>
        <taxon>Basidiomycota</taxon>
        <taxon>Agaricomycotina</taxon>
        <taxon>Agaricomycetes</taxon>
        <taxon>Agaricomycetidae</taxon>
        <taxon>Agaricales</taxon>
        <taxon>Pleurotineae</taxon>
        <taxon>Pterulaceae</taxon>
        <taxon>Pterulicium</taxon>
    </lineage>
</organism>
<name>A0A5C3QXV7_9AGAR</name>
<feature type="region of interest" description="Disordered" evidence="3">
    <location>
        <begin position="1"/>
        <end position="21"/>
    </location>
</feature>
<keyword evidence="4" id="KW-0647">Proteasome</keyword>
<gene>
    <name evidence="4" type="ORF">BDV98DRAFT_142425</name>
</gene>
<keyword evidence="5" id="KW-1185">Reference proteome</keyword>
<dbReference type="PANTHER" id="PTHR12828:SF3">
    <property type="entry name" value="PROTEASOME MATURATION PROTEIN"/>
    <property type="match status" value="1"/>
</dbReference>
<evidence type="ECO:0000256" key="2">
    <source>
        <dbReference type="ARBA" id="ARBA00043974"/>
    </source>
</evidence>
<dbReference type="Proteomes" id="UP000305067">
    <property type="component" value="Unassembled WGS sequence"/>
</dbReference>
<dbReference type="STRING" id="1884261.A0A5C3QXV7"/>
<dbReference type="GO" id="GO:0000502">
    <property type="term" value="C:proteasome complex"/>
    <property type="evidence" value="ECO:0007669"/>
    <property type="project" value="UniProtKB-KW"/>
</dbReference>